<sequence length="142" mass="16088">MGEETQPDRPDRPDRPDQRDRWSRSDWWGVMLDAPDVDVLAQFYSRLRGWPIWSQGDDGAALDLGEGVAYLAIQHNPDYVRPVWPAAPGSQQMMLHLDFQVTDLEAAVARALELGAELPEHQPQEDVRVLLDPAGHPFCLYT</sequence>
<reference evidence="3 4" key="1">
    <citation type="submission" date="2020-08" db="EMBL/GenBank/DDBJ databases">
        <title>Genome sequence of Nocardioides mesophilus KACC 16243T.</title>
        <authorList>
            <person name="Hyun D.-W."/>
            <person name="Bae J.-W."/>
        </authorList>
    </citation>
    <scope>NUCLEOTIDE SEQUENCE [LARGE SCALE GENOMIC DNA]</scope>
    <source>
        <strain evidence="3 4">KACC 16243</strain>
    </source>
</reference>
<keyword evidence="4" id="KW-1185">Reference proteome</keyword>
<feature type="domain" description="VOC" evidence="2">
    <location>
        <begin position="24"/>
        <end position="142"/>
    </location>
</feature>
<dbReference type="EMBL" id="CP060713">
    <property type="protein sequence ID" value="QNN51259.1"/>
    <property type="molecule type" value="Genomic_DNA"/>
</dbReference>
<dbReference type="InterPro" id="IPR041581">
    <property type="entry name" value="Glyoxalase_6"/>
</dbReference>
<evidence type="ECO:0000259" key="2">
    <source>
        <dbReference type="PROSITE" id="PS51819"/>
    </source>
</evidence>
<dbReference type="CDD" id="cd06587">
    <property type="entry name" value="VOC"/>
    <property type="match status" value="1"/>
</dbReference>
<dbReference type="RefSeq" id="WP_187577099.1">
    <property type="nucleotide sequence ID" value="NZ_CP060713.1"/>
</dbReference>
<dbReference type="PANTHER" id="PTHR35908">
    <property type="entry name" value="HYPOTHETICAL FUSION PROTEIN"/>
    <property type="match status" value="1"/>
</dbReference>
<dbReference type="PROSITE" id="PS51819">
    <property type="entry name" value="VOC"/>
    <property type="match status" value="1"/>
</dbReference>
<dbReference type="Proteomes" id="UP000515947">
    <property type="component" value="Chromosome"/>
</dbReference>
<gene>
    <name evidence="3" type="ORF">H9L09_11485</name>
</gene>
<dbReference type="InterPro" id="IPR037523">
    <property type="entry name" value="VOC_core"/>
</dbReference>
<feature type="region of interest" description="Disordered" evidence="1">
    <location>
        <begin position="1"/>
        <end position="21"/>
    </location>
</feature>
<organism evidence="3 4">
    <name type="scientific">Nocardioides mesophilus</name>
    <dbReference type="NCBI Taxonomy" id="433659"/>
    <lineage>
        <taxon>Bacteria</taxon>
        <taxon>Bacillati</taxon>
        <taxon>Actinomycetota</taxon>
        <taxon>Actinomycetes</taxon>
        <taxon>Propionibacteriales</taxon>
        <taxon>Nocardioidaceae</taxon>
        <taxon>Nocardioides</taxon>
    </lineage>
</organism>
<name>A0A7G9R6N4_9ACTN</name>
<dbReference type="Gene3D" id="3.10.180.10">
    <property type="entry name" value="2,3-Dihydroxybiphenyl 1,2-Dioxygenase, domain 1"/>
    <property type="match status" value="1"/>
</dbReference>
<dbReference type="InterPro" id="IPR029068">
    <property type="entry name" value="Glyas_Bleomycin-R_OHBP_Dase"/>
</dbReference>
<dbReference type="AlphaFoldDB" id="A0A7G9R6N4"/>
<protein>
    <submittedName>
        <fullName evidence="3">VOC family protein</fullName>
    </submittedName>
</protein>
<evidence type="ECO:0000313" key="3">
    <source>
        <dbReference type="EMBL" id="QNN51259.1"/>
    </source>
</evidence>
<evidence type="ECO:0000313" key="4">
    <source>
        <dbReference type="Proteomes" id="UP000515947"/>
    </source>
</evidence>
<proteinExistence type="predicted"/>
<evidence type="ECO:0000256" key="1">
    <source>
        <dbReference type="SAM" id="MobiDB-lite"/>
    </source>
</evidence>
<accession>A0A7G9R6N4</accession>
<dbReference type="KEGG" id="nmes:H9L09_11485"/>
<dbReference type="SUPFAM" id="SSF54593">
    <property type="entry name" value="Glyoxalase/Bleomycin resistance protein/Dihydroxybiphenyl dioxygenase"/>
    <property type="match status" value="1"/>
</dbReference>
<dbReference type="PANTHER" id="PTHR35908:SF1">
    <property type="entry name" value="CONSERVED PROTEIN"/>
    <property type="match status" value="1"/>
</dbReference>
<dbReference type="Pfam" id="PF18029">
    <property type="entry name" value="Glyoxalase_6"/>
    <property type="match status" value="1"/>
</dbReference>